<keyword evidence="3" id="KW-0276">Fatty acid metabolism</keyword>
<dbReference type="EMBL" id="VNHM01000002">
    <property type="protein sequence ID" value="TYO97408.1"/>
    <property type="molecule type" value="Genomic_DNA"/>
</dbReference>
<dbReference type="GO" id="GO:0003677">
    <property type="term" value="F:DNA binding"/>
    <property type="evidence" value="ECO:0007669"/>
    <property type="project" value="UniProtKB-KW"/>
</dbReference>
<dbReference type="InterPro" id="IPR017275">
    <property type="entry name" value="Transcription_factor_FapR"/>
</dbReference>
<keyword evidence="1" id="KW-0678">Repressor</keyword>
<reference evidence="10 11" key="1">
    <citation type="submission" date="2019-07" db="EMBL/GenBank/DDBJ databases">
        <title>Genomic Encyclopedia of Type Strains, Phase I: the one thousand microbial genomes (KMG-I) project.</title>
        <authorList>
            <person name="Kyrpides N."/>
        </authorList>
    </citation>
    <scope>NUCLEOTIDE SEQUENCE [LARGE SCALE GENOMIC DNA]</scope>
    <source>
        <strain evidence="10 11">DSM 6562</strain>
    </source>
</reference>
<dbReference type="SUPFAM" id="SSF54637">
    <property type="entry name" value="Thioesterase/thiol ester dehydrase-isomerase"/>
    <property type="match status" value="1"/>
</dbReference>
<evidence type="ECO:0000259" key="9">
    <source>
        <dbReference type="Pfam" id="PF08220"/>
    </source>
</evidence>
<dbReference type="InterPro" id="IPR029069">
    <property type="entry name" value="HotDog_dom_sf"/>
</dbReference>
<evidence type="ECO:0000256" key="7">
    <source>
        <dbReference type="ARBA" id="ARBA00023160"/>
    </source>
</evidence>
<keyword evidence="6" id="KW-0238">DNA-binding</keyword>
<evidence type="ECO:0000256" key="4">
    <source>
        <dbReference type="ARBA" id="ARBA00023015"/>
    </source>
</evidence>
<keyword evidence="8" id="KW-0804">Transcription</keyword>
<name>A0A5S4ZWK9_9FIRM</name>
<keyword evidence="2" id="KW-0444">Lipid biosynthesis</keyword>
<sequence length="197" mass="22376">MMGRNNMVKSDRHELLTRYINGNPFLTDDDLAQLLGVSIQTVRLDRAELAIPEMRERVKKMARGAYQNLRAIEDHEVVGELVNLDIGHQGLSILLVNEEMTLRKTRVLDGQYLFAQANSLALALIDTEVALTGTSKVSFKRPVFRGEKVVARAVITRKKGNKYMVRVSSHVQDELVFQGKFLVFDLSEEVNRLENSY</sequence>
<dbReference type="NCBIfam" id="NF003359">
    <property type="entry name" value="PRK04424.1"/>
    <property type="match status" value="1"/>
</dbReference>
<evidence type="ECO:0000256" key="3">
    <source>
        <dbReference type="ARBA" id="ARBA00022832"/>
    </source>
</evidence>
<dbReference type="InterPro" id="IPR036388">
    <property type="entry name" value="WH-like_DNA-bd_sf"/>
</dbReference>
<evidence type="ECO:0000256" key="6">
    <source>
        <dbReference type="ARBA" id="ARBA00023125"/>
    </source>
</evidence>
<evidence type="ECO:0000256" key="2">
    <source>
        <dbReference type="ARBA" id="ARBA00022516"/>
    </source>
</evidence>
<dbReference type="Pfam" id="PF08220">
    <property type="entry name" value="HTH_DeoR"/>
    <property type="match status" value="1"/>
</dbReference>
<evidence type="ECO:0000256" key="5">
    <source>
        <dbReference type="ARBA" id="ARBA00023098"/>
    </source>
</evidence>
<evidence type="ECO:0000313" key="10">
    <source>
        <dbReference type="EMBL" id="TYO97408.1"/>
    </source>
</evidence>
<keyword evidence="11" id="KW-1185">Reference proteome</keyword>
<dbReference type="GO" id="GO:0045892">
    <property type="term" value="P:negative regulation of DNA-templated transcription"/>
    <property type="evidence" value="ECO:0007669"/>
    <property type="project" value="InterPro"/>
</dbReference>
<accession>A0A5S4ZWK9</accession>
<evidence type="ECO:0000313" key="11">
    <source>
        <dbReference type="Proteomes" id="UP000323166"/>
    </source>
</evidence>
<dbReference type="GO" id="GO:0006633">
    <property type="term" value="P:fatty acid biosynthetic process"/>
    <property type="evidence" value="ECO:0007669"/>
    <property type="project" value="UniProtKB-KW"/>
</dbReference>
<dbReference type="PIRSF" id="PIRSF037733">
    <property type="entry name" value="Transcription_factor_FapR"/>
    <property type="match status" value="1"/>
</dbReference>
<feature type="domain" description="HTH deoR-type" evidence="9">
    <location>
        <begin position="12"/>
        <end position="50"/>
    </location>
</feature>
<dbReference type="Gene3D" id="1.10.10.10">
    <property type="entry name" value="Winged helix-like DNA-binding domain superfamily/Winged helix DNA-binding domain"/>
    <property type="match status" value="1"/>
</dbReference>
<dbReference type="Proteomes" id="UP000323166">
    <property type="component" value="Unassembled WGS sequence"/>
</dbReference>
<gene>
    <name evidence="10" type="ORF">LX24_00603</name>
</gene>
<evidence type="ECO:0000256" key="1">
    <source>
        <dbReference type="ARBA" id="ARBA00022491"/>
    </source>
</evidence>
<dbReference type="InterPro" id="IPR001034">
    <property type="entry name" value="DeoR_HTH"/>
</dbReference>
<dbReference type="GO" id="GO:0045717">
    <property type="term" value="P:negative regulation of fatty acid biosynthetic process"/>
    <property type="evidence" value="ECO:0007669"/>
    <property type="project" value="InterPro"/>
</dbReference>
<keyword evidence="5" id="KW-0443">Lipid metabolism</keyword>
<proteinExistence type="predicted"/>
<organism evidence="10 11">
    <name type="scientific">Desulfallas thermosapovorans DSM 6562</name>
    <dbReference type="NCBI Taxonomy" id="1121431"/>
    <lineage>
        <taxon>Bacteria</taxon>
        <taxon>Bacillati</taxon>
        <taxon>Bacillota</taxon>
        <taxon>Clostridia</taxon>
        <taxon>Eubacteriales</taxon>
        <taxon>Desulfallaceae</taxon>
        <taxon>Desulfallas</taxon>
    </lineage>
</organism>
<dbReference type="Gene3D" id="3.10.129.10">
    <property type="entry name" value="Hotdog Thioesterase"/>
    <property type="match status" value="1"/>
</dbReference>
<protein>
    <submittedName>
        <fullName evidence="10">DeoR-like protein with HTH domain</fullName>
    </submittedName>
</protein>
<dbReference type="AlphaFoldDB" id="A0A5S4ZWK9"/>
<comment type="caution">
    <text evidence="10">The sequence shown here is derived from an EMBL/GenBank/DDBJ whole genome shotgun (WGS) entry which is preliminary data.</text>
</comment>
<keyword evidence="7" id="KW-0275">Fatty acid biosynthesis</keyword>
<dbReference type="GO" id="GO:0003700">
    <property type="term" value="F:DNA-binding transcription factor activity"/>
    <property type="evidence" value="ECO:0007669"/>
    <property type="project" value="InterPro"/>
</dbReference>
<keyword evidence="4" id="KW-0805">Transcription regulation</keyword>
<evidence type="ECO:0000256" key="8">
    <source>
        <dbReference type="ARBA" id="ARBA00023163"/>
    </source>
</evidence>